<feature type="compositionally biased region" description="Basic and acidic residues" evidence="1">
    <location>
        <begin position="391"/>
        <end position="402"/>
    </location>
</feature>
<dbReference type="Proteomes" id="UP001521150">
    <property type="component" value="Unassembled WGS sequence"/>
</dbReference>
<dbReference type="Gene3D" id="1.20.1260.20">
    <property type="entry name" value="PPE superfamily"/>
    <property type="match status" value="1"/>
</dbReference>
<feature type="compositionally biased region" description="Pro residues" evidence="1">
    <location>
        <begin position="274"/>
        <end position="286"/>
    </location>
</feature>
<feature type="compositionally biased region" description="Polar residues" evidence="1">
    <location>
        <begin position="203"/>
        <end position="237"/>
    </location>
</feature>
<dbReference type="InterPro" id="IPR038332">
    <property type="entry name" value="PPE_sf"/>
</dbReference>
<feature type="compositionally biased region" description="Low complexity" evidence="1">
    <location>
        <begin position="244"/>
        <end position="262"/>
    </location>
</feature>
<dbReference type="EMBL" id="JAJVCN010000002">
    <property type="protein sequence ID" value="MCE7005352.1"/>
    <property type="molecule type" value="Genomic_DNA"/>
</dbReference>
<gene>
    <name evidence="2" type="ORF">LWC34_21335</name>
</gene>
<reference evidence="2 3" key="1">
    <citation type="submission" date="2021-12" db="EMBL/GenBank/DDBJ databases">
        <title>Genome sequence of Kibdelosporangium philippinense ATCC 49844.</title>
        <authorList>
            <person name="Fedorov E.A."/>
            <person name="Omeragic M."/>
            <person name="Shalygina K.F."/>
            <person name="Maclea K.S."/>
        </authorList>
    </citation>
    <scope>NUCLEOTIDE SEQUENCE [LARGE SCALE GENOMIC DNA]</scope>
    <source>
        <strain evidence="2 3">ATCC 49844</strain>
    </source>
</reference>
<keyword evidence="3" id="KW-1185">Reference proteome</keyword>
<feature type="region of interest" description="Disordered" evidence="1">
    <location>
        <begin position="163"/>
        <end position="402"/>
    </location>
</feature>
<feature type="compositionally biased region" description="Gly residues" evidence="1">
    <location>
        <begin position="292"/>
        <end position="308"/>
    </location>
</feature>
<evidence type="ECO:0000313" key="2">
    <source>
        <dbReference type="EMBL" id="MCE7005352.1"/>
    </source>
</evidence>
<evidence type="ECO:0008006" key="4">
    <source>
        <dbReference type="Google" id="ProtNLM"/>
    </source>
</evidence>
<comment type="caution">
    <text evidence="2">The sequence shown here is derived from an EMBL/GenBank/DDBJ whole genome shotgun (WGS) entry which is preliminary data.</text>
</comment>
<evidence type="ECO:0000313" key="3">
    <source>
        <dbReference type="Proteomes" id="UP001521150"/>
    </source>
</evidence>
<dbReference type="RefSeq" id="WP_233726945.1">
    <property type="nucleotide sequence ID" value="NZ_JAJVCN010000002.1"/>
</dbReference>
<feature type="compositionally biased region" description="Gly residues" evidence="1">
    <location>
        <begin position="319"/>
        <end position="336"/>
    </location>
</feature>
<accession>A0ABS8ZHN7</accession>
<dbReference type="SUPFAM" id="SSF140459">
    <property type="entry name" value="PE/PPE dimer-like"/>
    <property type="match status" value="1"/>
</dbReference>
<protein>
    <recommendedName>
        <fullName evidence="4">PPE family protein</fullName>
    </recommendedName>
</protein>
<sequence>MTSDIRWNGLDHPQIYAMINAGQGPNASDAPSQFWKMLEDGLNKISETLHSKLGTLDVHWQGISAEQAIAGMNPLKEWANKSQTGSNVMYQSFELQGTYVGDARNEVPPPKQVTTPAPSGWAIAGAIGAAMTGNAGPAAAVAAQAADHESQERAQDEAARKAVQAMQKYEKSSDWNADTLGRFEDPPKLVVETPPPAPGMNQDRVNSSGMYSTTGVHNNQATSTSSAHHTPIGGQTSTPPPNVTPQSYTPPTNTNPNSFTPPAAYTSPQNHQPGLPPKAPIQPPYQPTSQGQFGGGPFLPAGGPGQGGPNSTSGPRPGIPGGAGQSGAGGGRGGIGNPNAGFGQNASMADDGAKRGGNPFIQEAAARSGPGGTAAQGGRGGAGGAAPGGRADGEGDTEHETPDYLMEADDIFGDERMIAPSVIGEKPEQ</sequence>
<proteinExistence type="predicted"/>
<organism evidence="2 3">
    <name type="scientific">Kibdelosporangium philippinense</name>
    <dbReference type="NCBI Taxonomy" id="211113"/>
    <lineage>
        <taxon>Bacteria</taxon>
        <taxon>Bacillati</taxon>
        <taxon>Actinomycetota</taxon>
        <taxon>Actinomycetes</taxon>
        <taxon>Pseudonocardiales</taxon>
        <taxon>Pseudonocardiaceae</taxon>
        <taxon>Kibdelosporangium</taxon>
    </lineage>
</organism>
<evidence type="ECO:0000256" key="1">
    <source>
        <dbReference type="SAM" id="MobiDB-lite"/>
    </source>
</evidence>
<name>A0ABS8ZHN7_9PSEU</name>
<feature type="compositionally biased region" description="Gly residues" evidence="1">
    <location>
        <begin position="369"/>
        <end position="387"/>
    </location>
</feature>